<proteinExistence type="predicted"/>
<name>A0A7C1SXX8_9HYPH</name>
<gene>
    <name evidence="2" type="ORF">ENP70_14690</name>
</gene>
<organism evidence="2">
    <name type="scientific">Agrobacterium albertimagni</name>
    <dbReference type="NCBI Taxonomy" id="147266"/>
    <lineage>
        <taxon>Bacteria</taxon>
        <taxon>Pseudomonadati</taxon>
        <taxon>Pseudomonadota</taxon>
        <taxon>Alphaproteobacteria</taxon>
        <taxon>Hyphomicrobiales</taxon>
        <taxon>Rhizobiaceae</taxon>
        <taxon>Rhizobium/Agrobacterium group</taxon>
        <taxon>Agrobacterium</taxon>
    </lineage>
</organism>
<protein>
    <submittedName>
        <fullName evidence="2">Uncharacterized protein</fullName>
    </submittedName>
</protein>
<reference evidence="2" key="1">
    <citation type="journal article" date="2020" name="mSystems">
        <title>Genome- and Community-Level Interaction Insights into Carbon Utilization and Element Cycling Functions of Hydrothermarchaeota in Hydrothermal Sediment.</title>
        <authorList>
            <person name="Zhou Z."/>
            <person name="Liu Y."/>
            <person name="Xu W."/>
            <person name="Pan J."/>
            <person name="Luo Z.H."/>
            <person name="Li M."/>
        </authorList>
    </citation>
    <scope>NUCLEOTIDE SEQUENCE [LARGE SCALE GENOMIC DNA]</scope>
    <source>
        <strain evidence="2">SpSt-243</strain>
    </source>
</reference>
<sequence>MTIGTTPINGTTGGKAMITATRSDQDLRRHRDRQSERQNMRRLYLLLYPLCLCAALTSRLSGHAEDAAERPAQSIFAEARSSAYAAAGYAFHA</sequence>
<comment type="caution">
    <text evidence="2">The sequence shown here is derived from an EMBL/GenBank/DDBJ whole genome shotgun (WGS) entry which is preliminary data.</text>
</comment>
<evidence type="ECO:0000256" key="1">
    <source>
        <dbReference type="SAM" id="MobiDB-lite"/>
    </source>
</evidence>
<feature type="compositionally biased region" description="Low complexity" evidence="1">
    <location>
        <begin position="1"/>
        <end position="10"/>
    </location>
</feature>
<feature type="region of interest" description="Disordered" evidence="1">
    <location>
        <begin position="1"/>
        <end position="36"/>
    </location>
</feature>
<evidence type="ECO:0000313" key="2">
    <source>
        <dbReference type="EMBL" id="HEB44902.1"/>
    </source>
</evidence>
<dbReference type="AlphaFoldDB" id="A0A7C1SXX8"/>
<dbReference type="EMBL" id="DSKI01000752">
    <property type="protein sequence ID" value="HEB44902.1"/>
    <property type="molecule type" value="Genomic_DNA"/>
</dbReference>
<feature type="compositionally biased region" description="Basic and acidic residues" evidence="1">
    <location>
        <begin position="23"/>
        <end position="36"/>
    </location>
</feature>
<accession>A0A7C1SXX8</accession>